<name>A0A7D9IZX8_PARCT</name>
<evidence type="ECO:0000313" key="1">
    <source>
        <dbReference type="EMBL" id="CAB4020549.1"/>
    </source>
</evidence>
<sequence>MGEVLQNQSDKRPMSLWKRIIRENARFRILRKASTRKAEREGNSKGIKNCAAKSDQLHPQNFGKHGCLKSGTQENINPPQKMVTVKDIRSDESANSDKACRKTVHISTPQSPESSRRNAICEVIEKQYIDHACNQQVNLSQKRDCLRVEYVLREVCLL</sequence>
<dbReference type="EMBL" id="CACRXK020011013">
    <property type="protein sequence ID" value="CAB4020549.1"/>
    <property type="molecule type" value="Genomic_DNA"/>
</dbReference>
<protein>
    <submittedName>
        <fullName evidence="1">Uncharacterized protein</fullName>
    </submittedName>
</protein>
<keyword evidence="2" id="KW-1185">Reference proteome</keyword>
<dbReference type="AlphaFoldDB" id="A0A7D9IZX8"/>
<reference evidence="1" key="1">
    <citation type="submission" date="2020-04" db="EMBL/GenBank/DDBJ databases">
        <authorList>
            <person name="Alioto T."/>
            <person name="Alioto T."/>
            <person name="Gomez Garrido J."/>
        </authorList>
    </citation>
    <scope>NUCLEOTIDE SEQUENCE</scope>
    <source>
        <strain evidence="1">A484AB</strain>
    </source>
</reference>
<gene>
    <name evidence="1" type="ORF">PACLA_8A002516</name>
</gene>
<accession>A0A7D9IZX8</accession>
<comment type="caution">
    <text evidence="1">The sequence shown here is derived from an EMBL/GenBank/DDBJ whole genome shotgun (WGS) entry which is preliminary data.</text>
</comment>
<organism evidence="1 2">
    <name type="scientific">Paramuricea clavata</name>
    <name type="common">Red gorgonian</name>
    <name type="synonym">Violescent sea-whip</name>
    <dbReference type="NCBI Taxonomy" id="317549"/>
    <lineage>
        <taxon>Eukaryota</taxon>
        <taxon>Metazoa</taxon>
        <taxon>Cnidaria</taxon>
        <taxon>Anthozoa</taxon>
        <taxon>Octocorallia</taxon>
        <taxon>Malacalcyonacea</taxon>
        <taxon>Plexauridae</taxon>
        <taxon>Paramuricea</taxon>
    </lineage>
</organism>
<evidence type="ECO:0000313" key="2">
    <source>
        <dbReference type="Proteomes" id="UP001152795"/>
    </source>
</evidence>
<proteinExistence type="predicted"/>
<dbReference type="Proteomes" id="UP001152795">
    <property type="component" value="Unassembled WGS sequence"/>
</dbReference>